<protein>
    <submittedName>
        <fullName evidence="2">Uncharacterized protein</fullName>
    </submittedName>
</protein>
<sequence length="190" mass="22417">NRKRDSLLHQKENEINDKYKKLIESEFPKRSLGLSWLFTSGILFWLSAGLLSEIYRIGFLTIAFFCLLAGALPEYFIKSYLNNRDKKSKRYNSLIADRDKELKTLKDKYRNINELQSVSIGNTENNNVSCPHCRKNIGFSPYFIERNLVEGFNRIKCPFCSQEFTCEKKEEGFIDEEFRFRKFRVGSFSE</sequence>
<feature type="transmembrane region" description="Helical" evidence="1">
    <location>
        <begin position="57"/>
        <end position="77"/>
    </location>
</feature>
<dbReference type="AlphaFoldDB" id="A0A0F8YUP0"/>
<keyword evidence="1" id="KW-0812">Transmembrane</keyword>
<keyword evidence="1" id="KW-1133">Transmembrane helix</keyword>
<feature type="transmembrane region" description="Helical" evidence="1">
    <location>
        <begin position="31"/>
        <end position="51"/>
    </location>
</feature>
<comment type="caution">
    <text evidence="2">The sequence shown here is derived from an EMBL/GenBank/DDBJ whole genome shotgun (WGS) entry which is preliminary data.</text>
</comment>
<proteinExistence type="predicted"/>
<feature type="non-terminal residue" evidence="2">
    <location>
        <position position="1"/>
    </location>
</feature>
<reference evidence="2" key="1">
    <citation type="journal article" date="2015" name="Nature">
        <title>Complex archaea that bridge the gap between prokaryotes and eukaryotes.</title>
        <authorList>
            <person name="Spang A."/>
            <person name="Saw J.H."/>
            <person name="Jorgensen S.L."/>
            <person name="Zaremba-Niedzwiedzka K."/>
            <person name="Martijn J."/>
            <person name="Lind A.E."/>
            <person name="van Eijk R."/>
            <person name="Schleper C."/>
            <person name="Guy L."/>
            <person name="Ettema T.J."/>
        </authorList>
    </citation>
    <scope>NUCLEOTIDE SEQUENCE</scope>
</reference>
<name>A0A0F8YUP0_9ZZZZ</name>
<gene>
    <name evidence="2" type="ORF">LCGC14_2853130</name>
</gene>
<organism evidence="2">
    <name type="scientific">marine sediment metagenome</name>
    <dbReference type="NCBI Taxonomy" id="412755"/>
    <lineage>
        <taxon>unclassified sequences</taxon>
        <taxon>metagenomes</taxon>
        <taxon>ecological metagenomes</taxon>
    </lineage>
</organism>
<evidence type="ECO:0000256" key="1">
    <source>
        <dbReference type="SAM" id="Phobius"/>
    </source>
</evidence>
<evidence type="ECO:0000313" key="2">
    <source>
        <dbReference type="EMBL" id="KKK77485.1"/>
    </source>
</evidence>
<accession>A0A0F8YUP0</accession>
<keyword evidence="1" id="KW-0472">Membrane</keyword>
<dbReference type="EMBL" id="LAZR01054934">
    <property type="protein sequence ID" value="KKK77485.1"/>
    <property type="molecule type" value="Genomic_DNA"/>
</dbReference>